<evidence type="ECO:0000313" key="2">
    <source>
        <dbReference type="Proteomes" id="UP001597544"/>
    </source>
</evidence>
<sequence>MEVIGVDDDGFFTTYESDNQVTLEHYSPENIRLWTTALRPTTPGGKPATFHSMQMIKGALYMISSSKKERETVVYAQEIKHNGNYSPDVIPLARGKFGKHIKIATAEDEAALIVVLSGDNRQEITSALLTSKLVPRWTMAFTSGGDMQDVLVHPDGTTYLLTKALPAAPATTSFYLYRLEAKSGKYEEVVLGHSDYRPYKAKLAAVPYRETVVTGYMIPSSSVASHNPEPIGTFYYRFNEKNLRKPVVAYTPFDQDFIITYKRLKPDNDRIQRLRNLQLDRVVPASSGGVILIGEVSFHLNKAGFSILHNHDIIITRLRGNGSMAYITSANKLQTSTKNDRRLHSYFATAIDNSLQIIYLHFEYANNAGISFSSGSQPASKTPVLINIEPDGTKHIHPIKDSSFGHAHDFQICPTSAYQMSEKQFIILGLGEGFYRYGRMSFN</sequence>
<evidence type="ECO:0000313" key="1">
    <source>
        <dbReference type="EMBL" id="MFD2514900.1"/>
    </source>
</evidence>
<keyword evidence="2" id="KW-1185">Reference proteome</keyword>
<accession>A0ABW5IPN1</accession>
<name>A0ABW5IPN1_9BACT</name>
<dbReference type="RefSeq" id="WP_377508518.1">
    <property type="nucleotide sequence ID" value="NZ_JBHULU010000020.1"/>
</dbReference>
<dbReference type="EMBL" id="JBHULU010000020">
    <property type="protein sequence ID" value="MFD2514900.1"/>
    <property type="molecule type" value="Genomic_DNA"/>
</dbReference>
<gene>
    <name evidence="1" type="ORF">ACFSRY_13570</name>
</gene>
<organism evidence="1 2">
    <name type="scientific">Pontibacter locisalis</name>
    <dbReference type="NCBI Taxonomy" id="1719035"/>
    <lineage>
        <taxon>Bacteria</taxon>
        <taxon>Pseudomonadati</taxon>
        <taxon>Bacteroidota</taxon>
        <taxon>Cytophagia</taxon>
        <taxon>Cytophagales</taxon>
        <taxon>Hymenobacteraceae</taxon>
        <taxon>Pontibacter</taxon>
    </lineage>
</organism>
<protein>
    <submittedName>
        <fullName evidence="1">Uncharacterized protein</fullName>
    </submittedName>
</protein>
<reference evidence="2" key="1">
    <citation type="journal article" date="2019" name="Int. J. Syst. Evol. Microbiol.">
        <title>The Global Catalogue of Microorganisms (GCM) 10K type strain sequencing project: providing services to taxonomists for standard genome sequencing and annotation.</title>
        <authorList>
            <consortium name="The Broad Institute Genomics Platform"/>
            <consortium name="The Broad Institute Genome Sequencing Center for Infectious Disease"/>
            <person name="Wu L."/>
            <person name="Ma J."/>
        </authorList>
    </citation>
    <scope>NUCLEOTIDE SEQUENCE [LARGE SCALE GENOMIC DNA]</scope>
    <source>
        <strain evidence="2">KCTC 42498</strain>
    </source>
</reference>
<dbReference type="Proteomes" id="UP001597544">
    <property type="component" value="Unassembled WGS sequence"/>
</dbReference>
<proteinExistence type="predicted"/>
<comment type="caution">
    <text evidence="1">The sequence shown here is derived from an EMBL/GenBank/DDBJ whole genome shotgun (WGS) entry which is preliminary data.</text>
</comment>